<evidence type="ECO:0000313" key="2">
    <source>
        <dbReference type="Proteomes" id="UP000222163"/>
    </source>
</evidence>
<sequence>LFKATGKIIREDDELFAQIAWQQVMIGQGLEANDYSALASALSDDQLSELFSSFKTLINGTVEQLPSHSDFLLRMKNN</sequence>
<evidence type="ECO:0000313" key="1">
    <source>
        <dbReference type="EMBL" id="PHN95942.1"/>
    </source>
</evidence>
<dbReference type="InterPro" id="IPR006905">
    <property type="entry name" value="Flavin_halogenase"/>
</dbReference>
<proteinExistence type="predicted"/>
<protein>
    <submittedName>
        <fullName evidence="1">Tryptophan halogenase</fullName>
    </submittedName>
</protein>
<dbReference type="Gene3D" id="3.50.50.60">
    <property type="entry name" value="FAD/NAD(P)-binding domain"/>
    <property type="match status" value="1"/>
</dbReference>
<dbReference type="EMBL" id="PDUU01000788">
    <property type="protein sequence ID" value="PHN95942.1"/>
    <property type="molecule type" value="Genomic_DNA"/>
</dbReference>
<feature type="non-terminal residue" evidence="1">
    <location>
        <position position="1"/>
    </location>
</feature>
<dbReference type="Proteomes" id="UP000222163">
    <property type="component" value="Unassembled WGS sequence"/>
</dbReference>
<accession>A0A2G1BPG7</accession>
<gene>
    <name evidence="1" type="ORF">CSC81_17690</name>
</gene>
<dbReference type="RefSeq" id="WP_141554220.1">
    <property type="nucleotide sequence ID" value="NZ_PDUU01000788.1"/>
</dbReference>
<dbReference type="GO" id="GO:0004497">
    <property type="term" value="F:monooxygenase activity"/>
    <property type="evidence" value="ECO:0007669"/>
    <property type="project" value="InterPro"/>
</dbReference>
<dbReference type="Pfam" id="PF04820">
    <property type="entry name" value="Trp_halogenase"/>
    <property type="match status" value="1"/>
</dbReference>
<dbReference type="InterPro" id="IPR036188">
    <property type="entry name" value="FAD/NAD-bd_sf"/>
</dbReference>
<dbReference type="AlphaFoldDB" id="A0A2G1BPG7"/>
<name>A0A2G1BPG7_9FLAO</name>
<comment type="caution">
    <text evidence="1">The sequence shown here is derived from an EMBL/GenBank/DDBJ whole genome shotgun (WGS) entry which is preliminary data.</text>
</comment>
<organism evidence="1 2">
    <name type="scientific">Tenacibaculum discolor</name>
    <dbReference type="NCBI Taxonomy" id="361581"/>
    <lineage>
        <taxon>Bacteria</taxon>
        <taxon>Pseudomonadati</taxon>
        <taxon>Bacteroidota</taxon>
        <taxon>Flavobacteriia</taxon>
        <taxon>Flavobacteriales</taxon>
        <taxon>Flavobacteriaceae</taxon>
        <taxon>Tenacibaculum</taxon>
    </lineage>
</organism>
<reference evidence="1 2" key="1">
    <citation type="journal article" date="2016" name="Nat. Commun.">
        <title>Microbial interactions lead to rapid micro-scale successions on model marine particles.</title>
        <authorList>
            <person name="Datta M.S."/>
            <person name="Sliwerska E."/>
            <person name="Gore J."/>
            <person name="Polz M.F."/>
            <person name="Cordero O.X."/>
        </authorList>
    </citation>
    <scope>NUCLEOTIDE SEQUENCE [LARGE SCALE GENOMIC DNA]</scope>
    <source>
        <strain evidence="1 2">4G03</strain>
    </source>
</reference>